<dbReference type="EMBL" id="FN653222">
    <property type="protein sequence ID" value="CBY13810.1"/>
    <property type="molecule type" value="Genomic_DNA"/>
</dbReference>
<dbReference type="OrthoDB" id="5985073at2759"/>
<dbReference type="SUPFAM" id="SSF52540">
    <property type="entry name" value="P-loop containing nucleoside triphosphate hydrolases"/>
    <property type="match status" value="1"/>
</dbReference>
<name>E4XVU2_OIKDI</name>
<dbReference type="Gene3D" id="3.40.50.300">
    <property type="entry name" value="P-loop containing nucleotide triphosphate hydrolases"/>
    <property type="match status" value="1"/>
</dbReference>
<dbReference type="InterPro" id="IPR051589">
    <property type="entry name" value="Sialate-O-sulfotransferase"/>
</dbReference>
<protein>
    <recommendedName>
        <fullName evidence="4">Sulfotransferase</fullName>
    </recommendedName>
</protein>
<accession>E4XVU2</accession>
<reference evidence="2 3" key="1">
    <citation type="journal article" date="2010" name="Science">
        <title>Plasticity of animal genome architecture unmasked by rapid evolution of a pelagic tunicate.</title>
        <authorList>
            <person name="Denoeud F."/>
            <person name="Henriet S."/>
            <person name="Mungpakdee S."/>
            <person name="Aury J.M."/>
            <person name="Da Silva C."/>
            <person name="Brinkmann H."/>
            <person name="Mikhaleva J."/>
            <person name="Olsen L.C."/>
            <person name="Jubin C."/>
            <person name="Canestro C."/>
            <person name="Bouquet J.M."/>
            <person name="Danks G."/>
            <person name="Poulain J."/>
            <person name="Campsteijn C."/>
            <person name="Adamski M."/>
            <person name="Cross I."/>
            <person name="Yadetie F."/>
            <person name="Muffato M."/>
            <person name="Louis A."/>
            <person name="Butcher S."/>
            <person name="Tsagkogeorga G."/>
            <person name="Konrad A."/>
            <person name="Singh S."/>
            <person name="Jensen M.F."/>
            <person name="Cong E.H."/>
            <person name="Eikeseth-Otteraa H."/>
            <person name="Noel B."/>
            <person name="Anthouard V."/>
            <person name="Porcel B.M."/>
            <person name="Kachouri-Lafond R."/>
            <person name="Nishino A."/>
            <person name="Ugolini M."/>
            <person name="Chourrout P."/>
            <person name="Nishida H."/>
            <person name="Aasland R."/>
            <person name="Huzurbazar S."/>
            <person name="Westhof E."/>
            <person name="Delsuc F."/>
            <person name="Lehrach H."/>
            <person name="Reinhardt R."/>
            <person name="Weissenbach J."/>
            <person name="Roy S.W."/>
            <person name="Artiguenave F."/>
            <person name="Postlethwait J.H."/>
            <person name="Manak J.R."/>
            <person name="Thompson E.M."/>
            <person name="Jaillon O."/>
            <person name="Du Pasquier L."/>
            <person name="Boudinot P."/>
            <person name="Liberles D.A."/>
            <person name="Volff J.N."/>
            <person name="Philippe H."/>
            <person name="Lenhard B."/>
            <person name="Roest Crollius H."/>
            <person name="Wincker P."/>
            <person name="Chourrout D."/>
        </authorList>
    </citation>
    <scope>NUCLEOTIDE SEQUENCE [LARGE SCALE GENOMIC DNA]</scope>
</reference>
<sequence>MASGYWTGNRRGSNHLKQYGWQGEDRDCKDGTTIAQKTHRLSKNKACKFERGLVIVRNPFEAILAAFNHHKAGKTGEPPYSVFKTKEWTLFVKQWIKRWTQFHREWAEFDGPKFISCFEDIKTNTKDEVGKWLEFLGFDDRRLGCVDYDPVGQFYRHKTKDYSHIFDPFQRIDIMREIHFVSELSQKYFKKDCTKLFRYEKCCNNGTFPYK</sequence>
<dbReference type="InParanoid" id="E4XVU2"/>
<dbReference type="AlphaFoldDB" id="E4XVU2"/>
<dbReference type="InterPro" id="IPR027417">
    <property type="entry name" value="P-loop_NTPase"/>
</dbReference>
<evidence type="ECO:0000256" key="1">
    <source>
        <dbReference type="ARBA" id="ARBA00010236"/>
    </source>
</evidence>
<organism evidence="2 3">
    <name type="scientific">Oikopleura dioica</name>
    <name type="common">Tunicate</name>
    <dbReference type="NCBI Taxonomy" id="34765"/>
    <lineage>
        <taxon>Eukaryota</taxon>
        <taxon>Metazoa</taxon>
        <taxon>Chordata</taxon>
        <taxon>Tunicata</taxon>
        <taxon>Appendicularia</taxon>
        <taxon>Copelata</taxon>
        <taxon>Oikopleuridae</taxon>
        <taxon>Oikopleura</taxon>
    </lineage>
</organism>
<dbReference type="PANTHER" id="PTHR45964">
    <property type="entry name" value="WSCD FAMILY MEMBER CG9164"/>
    <property type="match status" value="1"/>
</dbReference>
<dbReference type="PANTHER" id="PTHR45964:SF5">
    <property type="entry name" value="WSCD FAMILY MEMBER CG9164"/>
    <property type="match status" value="1"/>
</dbReference>
<proteinExistence type="inferred from homology"/>
<evidence type="ECO:0000313" key="3">
    <source>
        <dbReference type="Proteomes" id="UP000001307"/>
    </source>
</evidence>
<keyword evidence="3" id="KW-1185">Reference proteome</keyword>
<evidence type="ECO:0000313" key="2">
    <source>
        <dbReference type="EMBL" id="CBY13810.1"/>
    </source>
</evidence>
<dbReference type="Proteomes" id="UP000001307">
    <property type="component" value="Unassembled WGS sequence"/>
</dbReference>
<evidence type="ECO:0008006" key="4">
    <source>
        <dbReference type="Google" id="ProtNLM"/>
    </source>
</evidence>
<gene>
    <name evidence="2" type="ORF">GSOID_T00006742001</name>
</gene>
<comment type="similarity">
    <text evidence="1">Belongs to the WSCD family.</text>
</comment>